<dbReference type="OMA" id="YHVEEKW"/>
<keyword evidence="3" id="KW-1185">Reference proteome</keyword>
<evidence type="ECO:0000256" key="1">
    <source>
        <dbReference type="SAM" id="MobiDB-lite"/>
    </source>
</evidence>
<name>A0A2C9VHE3_MANES</name>
<feature type="region of interest" description="Disordered" evidence="1">
    <location>
        <begin position="121"/>
        <end position="181"/>
    </location>
</feature>
<accession>A0A2C9VHE3</accession>
<reference evidence="3" key="1">
    <citation type="journal article" date="2016" name="Nat. Biotechnol.">
        <title>Sequencing wild and cultivated cassava and related species reveals extensive interspecific hybridization and genetic diversity.</title>
        <authorList>
            <person name="Bredeson J.V."/>
            <person name="Lyons J.B."/>
            <person name="Prochnik S.E."/>
            <person name="Wu G.A."/>
            <person name="Ha C.M."/>
            <person name="Edsinger-Gonzales E."/>
            <person name="Grimwood J."/>
            <person name="Schmutz J."/>
            <person name="Rabbi I.Y."/>
            <person name="Egesi C."/>
            <person name="Nauluvula P."/>
            <person name="Lebot V."/>
            <person name="Ndunguru J."/>
            <person name="Mkamilo G."/>
            <person name="Bart R.S."/>
            <person name="Setter T.L."/>
            <person name="Gleadow R.M."/>
            <person name="Kulakow P."/>
            <person name="Ferguson M.E."/>
            <person name="Rounsley S."/>
            <person name="Rokhsar D.S."/>
        </authorList>
    </citation>
    <scope>NUCLEOTIDE SEQUENCE [LARGE SCALE GENOMIC DNA]</scope>
    <source>
        <strain evidence="3">cv. AM560-2</strain>
    </source>
</reference>
<evidence type="ECO:0000313" key="2">
    <source>
        <dbReference type="EMBL" id="OAY44149.1"/>
    </source>
</evidence>
<comment type="caution">
    <text evidence="2">The sequence shown here is derived from an EMBL/GenBank/DDBJ whole genome shotgun (WGS) entry which is preliminary data.</text>
</comment>
<protein>
    <submittedName>
        <fullName evidence="2">Uncharacterized protein</fullName>
    </submittedName>
</protein>
<proteinExistence type="predicted"/>
<dbReference type="EMBL" id="CM004394">
    <property type="protein sequence ID" value="OAY44149.1"/>
    <property type="molecule type" value="Genomic_DNA"/>
</dbReference>
<evidence type="ECO:0000313" key="3">
    <source>
        <dbReference type="Proteomes" id="UP000091857"/>
    </source>
</evidence>
<dbReference type="Proteomes" id="UP000091857">
    <property type="component" value="Chromosome 8"/>
</dbReference>
<sequence length="308" mass="34178">MAGYTYPYRSSSVYNSPRADDWSKTSYASDHVCRPVIIDAEGRKRPIVSFGPAQNSDFFVTKTETIVQEHVISPFASEHKHNFCSPLDGCGVVEETWNRSSSPVHDRPPKVNDFITKLQTEGSRPRFGPVNAANWQKSNGNAYRSDSPMPVEPASMTGGGWSRPNHSTWGTKPSPTTDPRFRYTEPAYPETFDRKGATPEPPMITHGGWLRPSRATWSSPPPESSLSKPTSDINAAIGILKEAVKPSVYTAPHSSYNDPGFTETIDSREAARRYGKFNFASRPYTADDNYSTTIDSREAARKYRGTAV</sequence>
<feature type="compositionally biased region" description="Polar residues" evidence="1">
    <location>
        <begin position="164"/>
        <end position="177"/>
    </location>
</feature>
<dbReference type="AlphaFoldDB" id="A0A2C9VHE3"/>
<organism evidence="2 3">
    <name type="scientific">Manihot esculenta</name>
    <name type="common">Cassava</name>
    <name type="synonym">Jatropha manihot</name>
    <dbReference type="NCBI Taxonomy" id="3983"/>
    <lineage>
        <taxon>Eukaryota</taxon>
        <taxon>Viridiplantae</taxon>
        <taxon>Streptophyta</taxon>
        <taxon>Embryophyta</taxon>
        <taxon>Tracheophyta</taxon>
        <taxon>Spermatophyta</taxon>
        <taxon>Magnoliopsida</taxon>
        <taxon>eudicotyledons</taxon>
        <taxon>Gunneridae</taxon>
        <taxon>Pentapetalae</taxon>
        <taxon>rosids</taxon>
        <taxon>fabids</taxon>
        <taxon>Malpighiales</taxon>
        <taxon>Euphorbiaceae</taxon>
        <taxon>Crotonoideae</taxon>
        <taxon>Manihoteae</taxon>
        <taxon>Manihot</taxon>
    </lineage>
</organism>
<feature type="region of interest" description="Disordered" evidence="1">
    <location>
        <begin position="208"/>
        <end position="230"/>
    </location>
</feature>
<feature type="compositionally biased region" description="Polar residues" evidence="1">
    <location>
        <begin position="133"/>
        <end position="144"/>
    </location>
</feature>
<dbReference type="Gramene" id="Manes.08G126300.1.v8.1">
    <property type="protein sequence ID" value="Manes.08G126300.1.v8.1.CDS.1"/>
    <property type="gene ID" value="Manes.08G126300.v8.1"/>
</dbReference>
<gene>
    <name evidence="2" type="ORF">MANES_08G126300v8</name>
</gene>